<name>A0AA39Y3D4_9PEZI</name>
<dbReference type="Proteomes" id="UP001174936">
    <property type="component" value="Unassembled WGS sequence"/>
</dbReference>
<protein>
    <submittedName>
        <fullName evidence="1">Uncharacterized protein</fullName>
    </submittedName>
</protein>
<gene>
    <name evidence="1" type="ORF">B0T16DRAFT_460226</name>
</gene>
<keyword evidence="2" id="KW-1185">Reference proteome</keyword>
<evidence type="ECO:0000313" key="1">
    <source>
        <dbReference type="EMBL" id="KAK0644142.1"/>
    </source>
</evidence>
<dbReference type="AlphaFoldDB" id="A0AA39Y3D4"/>
<dbReference type="EMBL" id="JAULSV010000005">
    <property type="protein sequence ID" value="KAK0644142.1"/>
    <property type="molecule type" value="Genomic_DNA"/>
</dbReference>
<reference evidence="1" key="1">
    <citation type="submission" date="2023-06" db="EMBL/GenBank/DDBJ databases">
        <title>Genome-scale phylogeny and comparative genomics of the fungal order Sordariales.</title>
        <authorList>
            <consortium name="Lawrence Berkeley National Laboratory"/>
            <person name="Hensen N."/>
            <person name="Bonometti L."/>
            <person name="Westerberg I."/>
            <person name="Brannstrom I.O."/>
            <person name="Guillou S."/>
            <person name="Cros-Aarteil S."/>
            <person name="Calhoun S."/>
            <person name="Haridas S."/>
            <person name="Kuo A."/>
            <person name="Mondo S."/>
            <person name="Pangilinan J."/>
            <person name="Riley R."/>
            <person name="Labutti K."/>
            <person name="Andreopoulos B."/>
            <person name="Lipzen A."/>
            <person name="Chen C."/>
            <person name="Yanf M."/>
            <person name="Daum C."/>
            <person name="Ng V."/>
            <person name="Clum A."/>
            <person name="Steindorff A."/>
            <person name="Ohm R."/>
            <person name="Martin F."/>
            <person name="Silar P."/>
            <person name="Natvig D."/>
            <person name="Lalanne C."/>
            <person name="Gautier V."/>
            <person name="Ament-Velasquez S.L."/>
            <person name="Kruys A."/>
            <person name="Hutchinson M.I."/>
            <person name="Powell A.J."/>
            <person name="Barry K."/>
            <person name="Miller A.N."/>
            <person name="Grigoriev I.V."/>
            <person name="Debuchy R."/>
            <person name="Gladieux P."/>
            <person name="Thoren M.H."/>
            <person name="Johannesson H."/>
        </authorList>
    </citation>
    <scope>NUCLEOTIDE SEQUENCE</scope>
    <source>
        <strain evidence="1">SMH2532-1</strain>
    </source>
</reference>
<accession>A0AA39Y3D4</accession>
<comment type="caution">
    <text evidence="1">The sequence shown here is derived from an EMBL/GenBank/DDBJ whole genome shotgun (WGS) entry which is preliminary data.</text>
</comment>
<proteinExistence type="predicted"/>
<evidence type="ECO:0000313" key="2">
    <source>
        <dbReference type="Proteomes" id="UP001174936"/>
    </source>
</evidence>
<sequence length="197" mass="22287">MHVVSVVDHIARRETAFMARVLSATPPENYLILSSGCTLTTEQCVEALKLRFPESPRQAKLRHRVMEFLLTAKDDEIKIVAHDEEFRFDFHSPNGYGKSGLKPAALAAWEGCPLDLLLLSLGDSRAWTELAEIAEHHGSNARNLATLGVEDRARSWRKAIKPWTDLWKTMNERDRLNGGPGLQPLPKIDVVMYMIVW</sequence>
<organism evidence="1 2">
    <name type="scientific">Cercophora newfieldiana</name>
    <dbReference type="NCBI Taxonomy" id="92897"/>
    <lineage>
        <taxon>Eukaryota</taxon>
        <taxon>Fungi</taxon>
        <taxon>Dikarya</taxon>
        <taxon>Ascomycota</taxon>
        <taxon>Pezizomycotina</taxon>
        <taxon>Sordariomycetes</taxon>
        <taxon>Sordariomycetidae</taxon>
        <taxon>Sordariales</taxon>
        <taxon>Lasiosphaeriaceae</taxon>
        <taxon>Cercophora</taxon>
    </lineage>
</organism>